<dbReference type="AlphaFoldDB" id="A0A251X345"/>
<evidence type="ECO:0000313" key="4">
    <source>
        <dbReference type="Proteomes" id="UP000194798"/>
    </source>
</evidence>
<dbReference type="RefSeq" id="WP_086489681.1">
    <property type="nucleotide sequence ID" value="NZ_MSLT01000024.1"/>
</dbReference>
<sequence length="336" mass="37108">MDNKVNYALIGFLVIILSLIFVATLLWLGVRADKKEYKTYVVYMKESVSGLNKNAAVKYQGVDVGSVYAISFTPKRPGEVQLLLKIEEGTPLRADATATLASQGLTGLAYIELDGGTSENLLPMDSPYPEIKSKPSLFVRLDTAVSELVDNADGLAEVARNLLAGLKQLSQEAQSLVSKENQEAVAETLHNIRRITDNLARQTDRFDQITQSTEMTLKNSEKITAVLPDLLTQLQYNLAAFSRTADSITQTSDSVNVVVKQSQQDIKKTTAAIAETANHLNQDMSKITREIVPQFSLLLSELQSVTRSFNEFNRELKRQPDMLIFGRERPPAGPGE</sequence>
<keyword evidence="4" id="KW-1185">Reference proteome</keyword>
<dbReference type="EMBL" id="MSLT01000024">
    <property type="protein sequence ID" value="OUD11663.1"/>
    <property type="molecule type" value="Genomic_DNA"/>
</dbReference>
<dbReference type="OrthoDB" id="9806984at2"/>
<comment type="caution">
    <text evidence="3">The sequence shown here is derived from an EMBL/GenBank/DDBJ whole genome shotgun (WGS) entry which is preliminary data.</text>
</comment>
<keyword evidence="1" id="KW-0472">Membrane</keyword>
<dbReference type="PANTHER" id="PTHR36698">
    <property type="entry name" value="BLL5892 PROTEIN"/>
    <property type="match status" value="1"/>
</dbReference>
<organism evidence="3 4">
    <name type="scientific">Thioflexithrix psekupsensis</name>
    <dbReference type="NCBI Taxonomy" id="1570016"/>
    <lineage>
        <taxon>Bacteria</taxon>
        <taxon>Pseudomonadati</taxon>
        <taxon>Pseudomonadota</taxon>
        <taxon>Gammaproteobacteria</taxon>
        <taxon>Thiotrichales</taxon>
        <taxon>Thioflexithrix</taxon>
    </lineage>
</organism>
<dbReference type="Proteomes" id="UP000194798">
    <property type="component" value="Unassembled WGS sequence"/>
</dbReference>
<keyword evidence="1" id="KW-0812">Transmembrane</keyword>
<protein>
    <recommendedName>
        <fullName evidence="2">Mce/MlaD domain-containing protein</fullName>
    </recommendedName>
</protein>
<feature type="domain" description="Mce/MlaD" evidence="2">
    <location>
        <begin position="38"/>
        <end position="116"/>
    </location>
</feature>
<name>A0A251X345_9GAMM</name>
<evidence type="ECO:0000256" key="1">
    <source>
        <dbReference type="SAM" id="Phobius"/>
    </source>
</evidence>
<evidence type="ECO:0000259" key="2">
    <source>
        <dbReference type="Pfam" id="PF02470"/>
    </source>
</evidence>
<evidence type="ECO:0000313" key="3">
    <source>
        <dbReference type="EMBL" id="OUD11663.1"/>
    </source>
</evidence>
<keyword evidence="1" id="KW-1133">Transmembrane helix</keyword>
<proteinExistence type="predicted"/>
<dbReference type="InterPro" id="IPR003399">
    <property type="entry name" value="Mce/MlaD"/>
</dbReference>
<dbReference type="Pfam" id="PF02470">
    <property type="entry name" value="MlaD"/>
    <property type="match status" value="1"/>
</dbReference>
<gene>
    <name evidence="3" type="ORF">TPSD3_16545</name>
</gene>
<reference evidence="3 4" key="1">
    <citation type="submission" date="2016-12" db="EMBL/GenBank/DDBJ databases">
        <title>Thioflexothrix psekupsii D3 genome sequencing and assembly.</title>
        <authorList>
            <person name="Fomenkov A."/>
            <person name="Vincze T."/>
            <person name="Grabovich M."/>
            <person name="Anton B.P."/>
            <person name="Dubinina G."/>
            <person name="Orlova M."/>
            <person name="Belousova E."/>
            <person name="Roberts R.J."/>
        </authorList>
    </citation>
    <scope>NUCLEOTIDE SEQUENCE [LARGE SCALE GENOMIC DNA]</scope>
    <source>
        <strain evidence="3">D3</strain>
    </source>
</reference>
<accession>A0A251X345</accession>
<dbReference type="PANTHER" id="PTHR36698:SF2">
    <property type="entry name" value="MCE_MLAD DOMAIN-CONTAINING PROTEIN"/>
    <property type="match status" value="1"/>
</dbReference>
<feature type="transmembrane region" description="Helical" evidence="1">
    <location>
        <begin position="6"/>
        <end position="28"/>
    </location>
</feature>